<organism evidence="1 2">
    <name type="scientific">Deinococcus psychrotolerans</name>
    <dbReference type="NCBI Taxonomy" id="2489213"/>
    <lineage>
        <taxon>Bacteria</taxon>
        <taxon>Thermotogati</taxon>
        <taxon>Deinococcota</taxon>
        <taxon>Deinococci</taxon>
        <taxon>Deinococcales</taxon>
        <taxon>Deinococcaceae</taxon>
        <taxon>Deinococcus</taxon>
    </lineage>
</organism>
<geneLocation type="plasmid" evidence="1 2">
    <name>unnamed1</name>
</geneLocation>
<evidence type="ECO:0000313" key="1">
    <source>
        <dbReference type="EMBL" id="AZI44553.1"/>
    </source>
</evidence>
<reference evidence="1 2" key="1">
    <citation type="submission" date="2018-11" db="EMBL/GenBank/DDBJ databases">
        <title>Deinococcus shelandsis sp. nov., isolated from South Shetland Islands soil of Antarctica.</title>
        <authorList>
            <person name="Tian J."/>
        </authorList>
    </citation>
    <scope>NUCLEOTIDE SEQUENCE [LARGE SCALE GENOMIC DNA]</scope>
    <source>
        <strain evidence="1 2">S14-83T</strain>
        <plasmid evidence="1 2">unnamed1</plasmid>
    </source>
</reference>
<dbReference type="RefSeq" id="WP_124874300.1">
    <property type="nucleotide sequence ID" value="NZ_CP034185.1"/>
</dbReference>
<evidence type="ECO:0008006" key="3">
    <source>
        <dbReference type="Google" id="ProtNLM"/>
    </source>
</evidence>
<sequence>MTIGEHLSKFGGLQVTPWEPGQPLGDTVTTIHRISVEYDEKTSWTDKFRAFLTLPNVENSQGLVVGMWSAEAGEDAAPDEMVEALVAAHAQLPRLRALFIGDITYEENEVSWIVQADLSPILSAYPQLTHLGIRGGNNLSLGQVSLPQLRELTLQAGGLSAEVVREVVTANLPKLEHLELYLGTEEYGSTNAADDLTPLLDGQRFPALKYLGLKNSDHQDEIAQMFAHAPILDQLETLDLSLGVLTDEGAAALLGSERVKTLKKLDVSHHFCSTEMMQQLKALPIEVDASEQQDEEDDWRFVALGE</sequence>
<dbReference type="AlphaFoldDB" id="A0A3G8YHT8"/>
<dbReference type="OrthoDB" id="9781345at2"/>
<dbReference type="EMBL" id="CP034185">
    <property type="protein sequence ID" value="AZI44553.1"/>
    <property type="molecule type" value="Genomic_DNA"/>
</dbReference>
<dbReference type="InterPro" id="IPR032675">
    <property type="entry name" value="LRR_dom_sf"/>
</dbReference>
<evidence type="ECO:0000313" key="2">
    <source>
        <dbReference type="Proteomes" id="UP000276417"/>
    </source>
</evidence>
<accession>A0A3G8YHT8</accession>
<dbReference type="InterPro" id="IPR047722">
    <property type="entry name" value="STM4015-like"/>
</dbReference>
<dbReference type="Proteomes" id="UP000276417">
    <property type="component" value="Plasmid unnamed1"/>
</dbReference>
<gene>
    <name evidence="1" type="ORF">EHF33_16720</name>
</gene>
<keyword evidence="2" id="KW-1185">Reference proteome</keyword>
<protein>
    <recommendedName>
        <fullName evidence="3">Cytoplasmic protein</fullName>
    </recommendedName>
</protein>
<keyword evidence="1" id="KW-0614">Plasmid</keyword>
<name>A0A3G8YHT8_9DEIO</name>
<dbReference type="Gene3D" id="3.80.10.10">
    <property type="entry name" value="Ribonuclease Inhibitor"/>
    <property type="match status" value="1"/>
</dbReference>
<dbReference type="KEGG" id="dph:EHF33_16720"/>
<dbReference type="SUPFAM" id="SSF52047">
    <property type="entry name" value="RNI-like"/>
    <property type="match status" value="1"/>
</dbReference>
<proteinExistence type="predicted"/>
<dbReference type="NCBIfam" id="NF038076">
    <property type="entry name" value="fam_STM4015"/>
    <property type="match status" value="1"/>
</dbReference>